<dbReference type="EMBL" id="JAHRHJ020000001">
    <property type="protein sequence ID" value="KAH9331175.1"/>
    <property type="molecule type" value="Genomic_DNA"/>
</dbReference>
<proteinExistence type="predicted"/>
<dbReference type="PANTHER" id="PTHR24559">
    <property type="entry name" value="TRANSPOSON TY3-I GAG-POL POLYPROTEIN"/>
    <property type="match status" value="1"/>
</dbReference>
<gene>
    <name evidence="1" type="ORF">KI387_003283</name>
</gene>
<dbReference type="InterPro" id="IPR043502">
    <property type="entry name" value="DNA/RNA_pol_sf"/>
</dbReference>
<accession>A0AA38LQM5</accession>
<evidence type="ECO:0000313" key="1">
    <source>
        <dbReference type="EMBL" id="KAH9331175.1"/>
    </source>
</evidence>
<feature type="non-terminal residue" evidence="1">
    <location>
        <position position="1"/>
    </location>
</feature>
<keyword evidence="2" id="KW-1185">Reference proteome</keyword>
<sequence length="73" mass="8284">FGIIKPLDESEWVSLVVISIKKDGQIRVCVDYREMNVICAIDPFPMPFTEEILEGVAGLEIYSFIDAFSGYHQ</sequence>
<dbReference type="SUPFAM" id="SSF56672">
    <property type="entry name" value="DNA/RNA polymerases"/>
    <property type="match status" value="1"/>
</dbReference>
<feature type="non-terminal residue" evidence="1">
    <location>
        <position position="73"/>
    </location>
</feature>
<evidence type="ECO:0000313" key="2">
    <source>
        <dbReference type="Proteomes" id="UP000824469"/>
    </source>
</evidence>
<protein>
    <recommendedName>
        <fullName evidence="3">Reverse transcriptase</fullName>
    </recommendedName>
</protein>
<organism evidence="1 2">
    <name type="scientific">Taxus chinensis</name>
    <name type="common">Chinese yew</name>
    <name type="synonym">Taxus wallichiana var. chinensis</name>
    <dbReference type="NCBI Taxonomy" id="29808"/>
    <lineage>
        <taxon>Eukaryota</taxon>
        <taxon>Viridiplantae</taxon>
        <taxon>Streptophyta</taxon>
        <taxon>Embryophyta</taxon>
        <taxon>Tracheophyta</taxon>
        <taxon>Spermatophyta</taxon>
        <taxon>Pinopsida</taxon>
        <taxon>Pinidae</taxon>
        <taxon>Conifers II</taxon>
        <taxon>Cupressales</taxon>
        <taxon>Taxaceae</taxon>
        <taxon>Taxus</taxon>
    </lineage>
</organism>
<dbReference type="AlphaFoldDB" id="A0AA38LQM5"/>
<comment type="caution">
    <text evidence="1">The sequence shown here is derived from an EMBL/GenBank/DDBJ whole genome shotgun (WGS) entry which is preliminary data.</text>
</comment>
<dbReference type="Proteomes" id="UP000824469">
    <property type="component" value="Unassembled WGS sequence"/>
</dbReference>
<reference evidence="1 2" key="1">
    <citation type="journal article" date="2021" name="Nat. Plants">
        <title>The Taxus genome provides insights into paclitaxel biosynthesis.</title>
        <authorList>
            <person name="Xiong X."/>
            <person name="Gou J."/>
            <person name="Liao Q."/>
            <person name="Li Y."/>
            <person name="Zhou Q."/>
            <person name="Bi G."/>
            <person name="Li C."/>
            <person name="Du R."/>
            <person name="Wang X."/>
            <person name="Sun T."/>
            <person name="Guo L."/>
            <person name="Liang H."/>
            <person name="Lu P."/>
            <person name="Wu Y."/>
            <person name="Zhang Z."/>
            <person name="Ro D.K."/>
            <person name="Shang Y."/>
            <person name="Huang S."/>
            <person name="Yan J."/>
        </authorList>
    </citation>
    <scope>NUCLEOTIDE SEQUENCE [LARGE SCALE GENOMIC DNA]</scope>
    <source>
        <strain evidence="1">Ta-2019</strain>
    </source>
</reference>
<dbReference type="Gene3D" id="3.30.70.270">
    <property type="match status" value="1"/>
</dbReference>
<dbReference type="InterPro" id="IPR043128">
    <property type="entry name" value="Rev_trsase/Diguanyl_cyclase"/>
</dbReference>
<evidence type="ECO:0008006" key="3">
    <source>
        <dbReference type="Google" id="ProtNLM"/>
    </source>
</evidence>
<dbReference type="PANTHER" id="PTHR24559:SF444">
    <property type="entry name" value="REVERSE TRANSCRIPTASE DOMAIN-CONTAINING PROTEIN"/>
    <property type="match status" value="1"/>
</dbReference>
<name>A0AA38LQM5_TAXCH</name>
<dbReference type="InterPro" id="IPR053134">
    <property type="entry name" value="RNA-dir_DNA_polymerase"/>
</dbReference>
<dbReference type="Gene3D" id="3.10.10.10">
    <property type="entry name" value="HIV Type 1 Reverse Transcriptase, subunit A, domain 1"/>
    <property type="match status" value="1"/>
</dbReference>